<feature type="modified residue" description="4-aspartylphosphate" evidence="4">
    <location>
        <position position="53"/>
    </location>
</feature>
<dbReference type="Gene3D" id="3.40.50.2300">
    <property type="match status" value="1"/>
</dbReference>
<dbReference type="PANTHER" id="PTHR44591">
    <property type="entry name" value="STRESS RESPONSE REGULATOR PROTEIN 1"/>
    <property type="match status" value="1"/>
</dbReference>
<gene>
    <name evidence="6" type="ORF">EV665_109167</name>
</gene>
<reference evidence="6 7" key="1">
    <citation type="submission" date="2019-03" db="EMBL/GenBank/DDBJ databases">
        <title>Genomic Encyclopedia of Type Strains, Phase IV (KMG-IV): sequencing the most valuable type-strain genomes for metagenomic binning, comparative biology and taxonomic classification.</title>
        <authorList>
            <person name="Goeker M."/>
        </authorList>
    </citation>
    <scope>NUCLEOTIDE SEQUENCE [LARGE SCALE GENOMIC DNA]</scope>
    <source>
        <strain evidence="6 7">DSM 18401</strain>
    </source>
</reference>
<protein>
    <submittedName>
        <fullName evidence="6">Response regulator receiver domain-containing protein</fullName>
    </submittedName>
</protein>
<accession>A0A4R2CTS7</accession>
<dbReference type="SUPFAM" id="SSF52172">
    <property type="entry name" value="CheY-like"/>
    <property type="match status" value="1"/>
</dbReference>
<dbReference type="Proteomes" id="UP000295351">
    <property type="component" value="Unassembled WGS sequence"/>
</dbReference>
<proteinExistence type="predicted"/>
<keyword evidence="3" id="KW-0804">Transcription</keyword>
<dbReference type="PROSITE" id="PS50110">
    <property type="entry name" value="RESPONSE_REGULATORY"/>
    <property type="match status" value="1"/>
</dbReference>
<evidence type="ECO:0000313" key="7">
    <source>
        <dbReference type="Proteomes" id="UP000295351"/>
    </source>
</evidence>
<keyword evidence="2" id="KW-0805">Transcription regulation</keyword>
<evidence type="ECO:0000259" key="5">
    <source>
        <dbReference type="PROSITE" id="PS50110"/>
    </source>
</evidence>
<dbReference type="InterPro" id="IPR011006">
    <property type="entry name" value="CheY-like_superfamily"/>
</dbReference>
<dbReference type="AlphaFoldDB" id="A0A4R2CTS7"/>
<keyword evidence="7" id="KW-1185">Reference proteome</keyword>
<evidence type="ECO:0000256" key="3">
    <source>
        <dbReference type="ARBA" id="ARBA00023163"/>
    </source>
</evidence>
<evidence type="ECO:0000256" key="2">
    <source>
        <dbReference type="ARBA" id="ARBA00023015"/>
    </source>
</evidence>
<dbReference type="EMBL" id="SLVX01000009">
    <property type="protein sequence ID" value="TCN43782.1"/>
    <property type="molecule type" value="Genomic_DNA"/>
</dbReference>
<dbReference type="InterPro" id="IPR050595">
    <property type="entry name" value="Bact_response_regulator"/>
</dbReference>
<organism evidence="6 7">
    <name type="scientific">Shinella granuli</name>
    <dbReference type="NCBI Taxonomy" id="323621"/>
    <lineage>
        <taxon>Bacteria</taxon>
        <taxon>Pseudomonadati</taxon>
        <taxon>Pseudomonadota</taxon>
        <taxon>Alphaproteobacteria</taxon>
        <taxon>Hyphomicrobiales</taxon>
        <taxon>Rhizobiaceae</taxon>
        <taxon>Shinella</taxon>
    </lineage>
</organism>
<dbReference type="InterPro" id="IPR001789">
    <property type="entry name" value="Sig_transdc_resp-reg_receiver"/>
</dbReference>
<dbReference type="RefSeq" id="WP_133034929.1">
    <property type="nucleotide sequence ID" value="NZ_BAABEI010000004.1"/>
</dbReference>
<dbReference type="PANTHER" id="PTHR44591:SF3">
    <property type="entry name" value="RESPONSE REGULATORY DOMAIN-CONTAINING PROTEIN"/>
    <property type="match status" value="1"/>
</dbReference>
<dbReference type="GO" id="GO:0000160">
    <property type="term" value="P:phosphorelay signal transduction system"/>
    <property type="evidence" value="ECO:0007669"/>
    <property type="project" value="InterPro"/>
</dbReference>
<keyword evidence="1 4" id="KW-0597">Phosphoprotein</keyword>
<comment type="caution">
    <text evidence="6">The sequence shown here is derived from an EMBL/GenBank/DDBJ whole genome shotgun (WGS) entry which is preliminary data.</text>
</comment>
<sequence>MSKPVVAIVDDDPRVLASLEELLESAGYVTRSFLSAEALLAQGLTGIEVLITDIGMPGTDGFELRDRIRQALPELPVFLITGRHEITDQSRSRGKGGFLRKPFDGHVLLAALRDALDSRAS</sequence>
<feature type="domain" description="Response regulatory" evidence="5">
    <location>
        <begin position="5"/>
        <end position="116"/>
    </location>
</feature>
<evidence type="ECO:0000313" key="6">
    <source>
        <dbReference type="EMBL" id="TCN43782.1"/>
    </source>
</evidence>
<dbReference type="Pfam" id="PF00072">
    <property type="entry name" value="Response_reg"/>
    <property type="match status" value="1"/>
</dbReference>
<name>A0A4R2CTS7_SHIGR</name>
<evidence type="ECO:0000256" key="4">
    <source>
        <dbReference type="PROSITE-ProRule" id="PRU00169"/>
    </source>
</evidence>
<evidence type="ECO:0000256" key="1">
    <source>
        <dbReference type="ARBA" id="ARBA00022553"/>
    </source>
</evidence>
<dbReference type="SMART" id="SM00448">
    <property type="entry name" value="REC"/>
    <property type="match status" value="1"/>
</dbReference>